<proteinExistence type="predicted"/>
<dbReference type="Pfam" id="PF00646">
    <property type="entry name" value="F-box"/>
    <property type="match status" value="1"/>
</dbReference>
<accession>A0A8R1UVP9</accession>
<gene>
    <name evidence="1" type="primary">WBGene00278526</name>
</gene>
<dbReference type="SUPFAM" id="SSF81383">
    <property type="entry name" value="F-box domain"/>
    <property type="match status" value="1"/>
</dbReference>
<dbReference type="InterPro" id="IPR036047">
    <property type="entry name" value="F-box-like_dom_sf"/>
</dbReference>
<protein>
    <submittedName>
        <fullName evidence="1">Uncharacterized protein</fullName>
    </submittedName>
</protein>
<dbReference type="Proteomes" id="UP000005239">
    <property type="component" value="Unassembled WGS sequence"/>
</dbReference>
<evidence type="ECO:0000313" key="1">
    <source>
        <dbReference type="EnsemblMetazoa" id="PPA40157.1"/>
    </source>
</evidence>
<name>A0A2A6C577_PRIPA</name>
<dbReference type="AlphaFoldDB" id="A0A2A6C577"/>
<dbReference type="OrthoDB" id="6482827at2759"/>
<organism evidence="1 2">
    <name type="scientific">Pristionchus pacificus</name>
    <name type="common">Parasitic nematode worm</name>
    <dbReference type="NCBI Taxonomy" id="54126"/>
    <lineage>
        <taxon>Eukaryota</taxon>
        <taxon>Metazoa</taxon>
        <taxon>Ecdysozoa</taxon>
        <taxon>Nematoda</taxon>
        <taxon>Chromadorea</taxon>
        <taxon>Rhabditida</taxon>
        <taxon>Rhabditina</taxon>
        <taxon>Diplogasteromorpha</taxon>
        <taxon>Diplogasteroidea</taxon>
        <taxon>Neodiplogasteridae</taxon>
        <taxon>Pristionchus</taxon>
    </lineage>
</organism>
<accession>A0A2A6C577</accession>
<keyword evidence="2" id="KW-1185">Reference proteome</keyword>
<sequence length="389" mass="45644">MEDRDSTVLHPPPNKLHQTTPERIEECKIELGPDGYGIDDHFSRLPDLCIINIFKHLERCEMKTLSMVNSRMFPFANEREFDSIKWERNYLLVYEDVNRYSFTIEGCEQKHDCDYKISRNEDGHFTETRECREHVQILHCSIPLNTPLKGTHHTKTLRTKTVPSSTSVMDYFFAALTELLRHRGLFYVTLRDISITKADNVEEGRIILAEFVRNIDAVGLYYGQNIINEYFIRTLAGGKVKDLSSDDPIDFGDMCRISVEKLEYFFHPDRSILPFLIGYEILEIPSLVLNHNWIADLAMMCIEFYGKKRTEKNVVWLKFSVDHLIRSEEMRNRINDVEFEYTEENGNHFIKKRSDGMKVKIWTEGYPVEGSIVHSIILRVFDENVVKMH</sequence>
<dbReference type="InterPro" id="IPR001810">
    <property type="entry name" value="F-box_dom"/>
</dbReference>
<evidence type="ECO:0000313" key="2">
    <source>
        <dbReference type="Proteomes" id="UP000005239"/>
    </source>
</evidence>
<reference evidence="2" key="1">
    <citation type="journal article" date="2008" name="Nat. Genet.">
        <title>The Pristionchus pacificus genome provides a unique perspective on nematode lifestyle and parasitism.</title>
        <authorList>
            <person name="Dieterich C."/>
            <person name="Clifton S.W."/>
            <person name="Schuster L.N."/>
            <person name="Chinwalla A."/>
            <person name="Delehaunty K."/>
            <person name="Dinkelacker I."/>
            <person name="Fulton L."/>
            <person name="Fulton R."/>
            <person name="Godfrey J."/>
            <person name="Minx P."/>
            <person name="Mitreva M."/>
            <person name="Roeseler W."/>
            <person name="Tian H."/>
            <person name="Witte H."/>
            <person name="Yang S.P."/>
            <person name="Wilson R.K."/>
            <person name="Sommer R.J."/>
        </authorList>
    </citation>
    <scope>NUCLEOTIDE SEQUENCE [LARGE SCALE GENOMIC DNA]</scope>
    <source>
        <strain evidence="2">PS312</strain>
    </source>
</reference>
<dbReference type="EnsemblMetazoa" id="PPA40157.1">
    <property type="protein sequence ID" value="PPA40157.1"/>
    <property type="gene ID" value="WBGene00278526"/>
</dbReference>
<reference evidence="1" key="2">
    <citation type="submission" date="2022-06" db="UniProtKB">
        <authorList>
            <consortium name="EnsemblMetazoa"/>
        </authorList>
    </citation>
    <scope>IDENTIFICATION</scope>
    <source>
        <strain evidence="1">PS312</strain>
    </source>
</reference>